<name>A0AAW1VGZ1_9CUCU</name>
<accession>A0AAW1VGZ1</accession>
<comment type="similarity">
    <text evidence="1">Belongs to the SEN15 family.</text>
</comment>
<proteinExistence type="inferred from homology"/>
<dbReference type="PANTHER" id="PTHR28582">
    <property type="entry name" value="TRNA-SPLICING ENDONUCLEASE SUBUNIT SEN15"/>
    <property type="match status" value="1"/>
</dbReference>
<dbReference type="EMBL" id="JARQZJ010000128">
    <property type="protein sequence ID" value="KAK9891482.1"/>
    <property type="molecule type" value="Genomic_DNA"/>
</dbReference>
<dbReference type="Proteomes" id="UP001431783">
    <property type="component" value="Unassembled WGS sequence"/>
</dbReference>
<sequence length="204" mass="23787">MSYIVPVEFNLNFLFDILSTNIFFILMDDQFIADILSQGCPTKREAAMVKQIYLELCEVKRYWDVEYFFHDGHKTTYLKAKIKKCDKPSLFIPKHVSDKNSFIEMMKLLELNNEGEFSGIYLAFINPDSTCVYYQISEGLVKPKEITSKHLTRNKQETLDFNLRKHRNLLQQSALYGIPITLPEQTMDKETASTSSCKNENIKE</sequence>
<comment type="caution">
    <text evidence="4">The sequence shown here is derived from an EMBL/GenBank/DDBJ whole genome shotgun (WGS) entry which is preliminary data.</text>
</comment>
<evidence type="ECO:0000256" key="2">
    <source>
        <dbReference type="ARBA" id="ARBA00022694"/>
    </source>
</evidence>
<dbReference type="InterPro" id="IPR011856">
    <property type="entry name" value="tRNA_endonuc-like_dom_sf"/>
</dbReference>
<dbReference type="Gene3D" id="3.40.1350.10">
    <property type="match status" value="1"/>
</dbReference>
<reference evidence="4 5" key="1">
    <citation type="submission" date="2023-03" db="EMBL/GenBank/DDBJ databases">
        <title>Genome insight into feeding habits of ladybird beetles.</title>
        <authorList>
            <person name="Li H.-S."/>
            <person name="Huang Y.-H."/>
            <person name="Pang H."/>
        </authorList>
    </citation>
    <scope>NUCLEOTIDE SEQUENCE [LARGE SCALE GENOMIC DNA]</scope>
    <source>
        <strain evidence="4">SYSU_2023b</strain>
        <tissue evidence="4">Whole body</tissue>
    </source>
</reference>
<dbReference type="Pfam" id="PF09631">
    <property type="entry name" value="Sen15"/>
    <property type="match status" value="1"/>
</dbReference>
<dbReference type="SUPFAM" id="SSF53032">
    <property type="entry name" value="tRNA-intron endonuclease catalytic domain-like"/>
    <property type="match status" value="1"/>
</dbReference>
<keyword evidence="2" id="KW-0819">tRNA processing</keyword>
<feature type="domain" description="tRNA-splicing endonuclease subunit Sen15" evidence="3">
    <location>
        <begin position="51"/>
        <end position="145"/>
    </location>
</feature>
<evidence type="ECO:0000313" key="4">
    <source>
        <dbReference type="EMBL" id="KAK9891482.1"/>
    </source>
</evidence>
<dbReference type="InterPro" id="IPR036167">
    <property type="entry name" value="tRNA_intron_Endo_cat-like_sf"/>
</dbReference>
<dbReference type="GO" id="GO:0005634">
    <property type="term" value="C:nucleus"/>
    <property type="evidence" value="ECO:0007669"/>
    <property type="project" value="UniProtKB-ARBA"/>
</dbReference>
<organism evidence="4 5">
    <name type="scientific">Henosepilachna vigintioctopunctata</name>
    <dbReference type="NCBI Taxonomy" id="420089"/>
    <lineage>
        <taxon>Eukaryota</taxon>
        <taxon>Metazoa</taxon>
        <taxon>Ecdysozoa</taxon>
        <taxon>Arthropoda</taxon>
        <taxon>Hexapoda</taxon>
        <taxon>Insecta</taxon>
        <taxon>Pterygota</taxon>
        <taxon>Neoptera</taxon>
        <taxon>Endopterygota</taxon>
        <taxon>Coleoptera</taxon>
        <taxon>Polyphaga</taxon>
        <taxon>Cucujiformia</taxon>
        <taxon>Coccinelloidea</taxon>
        <taxon>Coccinellidae</taxon>
        <taxon>Epilachninae</taxon>
        <taxon>Epilachnini</taxon>
        <taxon>Henosepilachna</taxon>
    </lineage>
</organism>
<evidence type="ECO:0000313" key="5">
    <source>
        <dbReference type="Proteomes" id="UP001431783"/>
    </source>
</evidence>
<dbReference type="PANTHER" id="PTHR28582:SF1">
    <property type="entry name" value="TRNA-SPLICING ENDONUCLEASE SUBUNIT SEN15"/>
    <property type="match status" value="1"/>
</dbReference>
<dbReference type="GO" id="GO:0006388">
    <property type="term" value="P:tRNA splicing, via endonucleolytic cleavage and ligation"/>
    <property type="evidence" value="ECO:0007669"/>
    <property type="project" value="InterPro"/>
</dbReference>
<keyword evidence="5" id="KW-1185">Reference proteome</keyword>
<dbReference type="GO" id="GO:0003676">
    <property type="term" value="F:nucleic acid binding"/>
    <property type="evidence" value="ECO:0007669"/>
    <property type="project" value="InterPro"/>
</dbReference>
<dbReference type="AlphaFoldDB" id="A0AAW1VGZ1"/>
<gene>
    <name evidence="4" type="ORF">WA026_014719</name>
</gene>
<protein>
    <recommendedName>
        <fullName evidence="3">tRNA-splicing endonuclease subunit Sen15 domain-containing protein</fullName>
    </recommendedName>
</protein>
<dbReference type="InterPro" id="IPR018593">
    <property type="entry name" value="tRNA-endonuc_su_Sen15"/>
</dbReference>
<evidence type="ECO:0000259" key="3">
    <source>
        <dbReference type="Pfam" id="PF09631"/>
    </source>
</evidence>
<evidence type="ECO:0000256" key="1">
    <source>
        <dbReference type="ARBA" id="ARBA00006091"/>
    </source>
</evidence>